<proteinExistence type="predicted"/>
<organism evidence="1 2">
    <name type="scientific">Austropuccinia psidii MF-1</name>
    <dbReference type="NCBI Taxonomy" id="1389203"/>
    <lineage>
        <taxon>Eukaryota</taxon>
        <taxon>Fungi</taxon>
        <taxon>Dikarya</taxon>
        <taxon>Basidiomycota</taxon>
        <taxon>Pucciniomycotina</taxon>
        <taxon>Pucciniomycetes</taxon>
        <taxon>Pucciniales</taxon>
        <taxon>Sphaerophragmiaceae</taxon>
        <taxon>Austropuccinia</taxon>
    </lineage>
</organism>
<keyword evidence="2" id="KW-1185">Reference proteome</keyword>
<dbReference type="Proteomes" id="UP000765509">
    <property type="component" value="Unassembled WGS sequence"/>
</dbReference>
<comment type="caution">
    <text evidence="1">The sequence shown here is derived from an EMBL/GenBank/DDBJ whole genome shotgun (WGS) entry which is preliminary data.</text>
</comment>
<dbReference type="AlphaFoldDB" id="A0A9Q3GW66"/>
<protein>
    <submittedName>
        <fullName evidence="1">Uncharacterized protein</fullName>
    </submittedName>
</protein>
<dbReference type="EMBL" id="AVOT02006459">
    <property type="protein sequence ID" value="MBW0481632.1"/>
    <property type="molecule type" value="Genomic_DNA"/>
</dbReference>
<evidence type="ECO:0000313" key="1">
    <source>
        <dbReference type="EMBL" id="MBW0481632.1"/>
    </source>
</evidence>
<gene>
    <name evidence="1" type="ORF">O181_021347</name>
</gene>
<sequence>MVWLSSKNNKATRPTKTLYKRWLGPFPILNKVSTHAYHVNGNPSTQASIFPSLNKSRHQQSQIGIKSLLLQSSLKKMWNGKSHKYCIQSSREEIFLSGGMERFPSRPREIHLGTSQNPQELPEVVKDFHSLYPNKPGPNSSRG</sequence>
<reference evidence="1" key="1">
    <citation type="submission" date="2021-03" db="EMBL/GenBank/DDBJ databases">
        <title>Draft genome sequence of rust myrtle Austropuccinia psidii MF-1, a brazilian biotype.</title>
        <authorList>
            <person name="Quecine M.C."/>
            <person name="Pachon D.M.R."/>
            <person name="Bonatelli M.L."/>
            <person name="Correr F.H."/>
            <person name="Franceschini L.M."/>
            <person name="Leite T.F."/>
            <person name="Margarido G.R.A."/>
            <person name="Almeida C.A."/>
            <person name="Ferrarezi J.A."/>
            <person name="Labate C.A."/>
        </authorList>
    </citation>
    <scope>NUCLEOTIDE SEQUENCE</scope>
    <source>
        <strain evidence="1">MF-1</strain>
    </source>
</reference>
<evidence type="ECO:0000313" key="2">
    <source>
        <dbReference type="Proteomes" id="UP000765509"/>
    </source>
</evidence>
<dbReference type="OrthoDB" id="2505288at2759"/>
<name>A0A9Q3GW66_9BASI</name>
<accession>A0A9Q3GW66</accession>